<feature type="chain" id="PRO_5030137947" evidence="1">
    <location>
        <begin position="23"/>
        <end position="355"/>
    </location>
</feature>
<feature type="signal peptide" evidence="1">
    <location>
        <begin position="1"/>
        <end position="22"/>
    </location>
</feature>
<keyword evidence="1" id="KW-0732">Signal</keyword>
<dbReference type="OrthoDB" id="4463518at2"/>
<sequence length="355" mass="37401">MKMKKQLIVSAVIASTPMLSSAAQVYQTDMVVKGSACVGVDCASAPSFGFDTLRLKENNLRIKFEDTSASGSFPGNDWQITINDSANGGEDKFSIDDITGGKTPFTVIAGAPSNAVYVSASGHLGLGTSNPAVDIHAVNGNSPTIRLEQDGSSGFTPQTWDVASNETNFFIRDVTNDSSLAFRIQPGTPESRLSLKQAGVGINTWSPTADLHVRYDGSGNAFEIDTQHDNMVVVDAIGKVGIGTDIPEAPLHIVTGANSGTTVERGLIIERAGAVDIQLKNTSTGKLWKINNAGDSLKITLHGSGSNEFEIDSTGSLIMSGDIKFKKDNGTVVSLRSVLSTLETETSLSNVSDLQ</sequence>
<dbReference type="AlphaFoldDB" id="A0A5S9NQZ6"/>
<protein>
    <submittedName>
        <fullName evidence="2">Uncharacterized protein</fullName>
    </submittedName>
</protein>
<organism evidence="2 3">
    <name type="scientific">BD1-7 clade bacterium</name>
    <dbReference type="NCBI Taxonomy" id="2029982"/>
    <lineage>
        <taxon>Bacteria</taxon>
        <taxon>Pseudomonadati</taxon>
        <taxon>Pseudomonadota</taxon>
        <taxon>Gammaproteobacteria</taxon>
        <taxon>Cellvibrionales</taxon>
        <taxon>Spongiibacteraceae</taxon>
        <taxon>BD1-7 clade</taxon>
    </lineage>
</organism>
<name>A0A5S9NQZ6_9GAMM</name>
<evidence type="ECO:0000256" key="1">
    <source>
        <dbReference type="SAM" id="SignalP"/>
    </source>
</evidence>
<accession>A0A5S9NQZ6</accession>
<proteinExistence type="predicted"/>
<reference evidence="2 3" key="1">
    <citation type="submission" date="2019-11" db="EMBL/GenBank/DDBJ databases">
        <authorList>
            <person name="Holert J."/>
        </authorList>
    </citation>
    <scope>NUCLEOTIDE SEQUENCE [LARGE SCALE GENOMIC DNA]</scope>
    <source>
        <strain evidence="2">BC5_2</strain>
    </source>
</reference>
<evidence type="ECO:0000313" key="2">
    <source>
        <dbReference type="EMBL" id="CAA0090364.1"/>
    </source>
</evidence>
<dbReference type="Proteomes" id="UP000434580">
    <property type="component" value="Unassembled WGS sequence"/>
</dbReference>
<gene>
    <name evidence="2" type="ORF">DPBNPPHM_02872</name>
</gene>
<evidence type="ECO:0000313" key="3">
    <source>
        <dbReference type="Proteomes" id="UP000434580"/>
    </source>
</evidence>
<dbReference type="EMBL" id="CACSII010000002">
    <property type="protein sequence ID" value="CAA0090364.1"/>
    <property type="molecule type" value="Genomic_DNA"/>
</dbReference>